<feature type="transmembrane region" description="Helical" evidence="7">
    <location>
        <begin position="228"/>
        <end position="249"/>
    </location>
</feature>
<name>A0AAE8MWF1_9PEZI</name>
<accession>A0AAE8MWF1</accession>
<evidence type="ECO:0000256" key="1">
    <source>
        <dbReference type="ARBA" id="ARBA00004141"/>
    </source>
</evidence>
<protein>
    <submittedName>
        <fullName evidence="9">Probable amino acid transporters</fullName>
    </submittedName>
</protein>
<proteinExistence type="predicted"/>
<dbReference type="GO" id="GO:0015171">
    <property type="term" value="F:amino acid transmembrane transporter activity"/>
    <property type="evidence" value="ECO:0007669"/>
    <property type="project" value="TreeGrafter"/>
</dbReference>
<sequence>MASKEYSAWNGSADEKGQSSTGPESESGIMQLTESAGTRRNIQSRHAQMIAIGGSIGTALFIGTGQVLATGGPAFLFLSYVIMAFFVYCMVTAIIEVGTHLPISGSSTTYYCTRYVSRSLGFALGWLYVYAFGVIVAYEITAATVIINYWPNNVHPAVWITVVLVVIVGLNLSPVAVYAETEFWFASLKIILIIGLLILSVILMAGGGPSGEVLGFKYWNDPGATKEYLIGGPAGTFTAFLYCLVYALFSFNFSPELIIFTGGEMRHPRKNLAIASRRFFYRLLIFYVLGSLAIGATCNSTAEGLTSAAGNADASPWVIAIRDAGIRSLPSVVNAGILLSAWSAGNSYLYMSSRSLYSLAVSGNAPKIFTRCNRYGLPIYAVLGTSLFSFLAYMSLSSSAVVVFNWFVNMTNSGGLTSWIVCSIIFLRFRAACAAQGIRAPYRSVLQPYGAWIALIAFVILLLLNGFTVFYPGQWTASKFVTAYVAAPLFITIYLGHKFTVGRNDPWFLDAKDMDITTGLREVEADAEIWEREDQVEKEKRSRGKQSWRIVSAIWG</sequence>
<feature type="transmembrane region" description="Helical" evidence="7">
    <location>
        <begin position="416"/>
        <end position="437"/>
    </location>
</feature>
<feature type="transmembrane region" description="Helical" evidence="7">
    <location>
        <begin position="190"/>
        <end position="208"/>
    </location>
</feature>
<dbReference type="GO" id="GO:0016020">
    <property type="term" value="C:membrane"/>
    <property type="evidence" value="ECO:0007669"/>
    <property type="project" value="UniProtKB-SubCell"/>
</dbReference>
<feature type="transmembrane region" description="Helical" evidence="7">
    <location>
        <begin position="279"/>
        <end position="297"/>
    </location>
</feature>
<evidence type="ECO:0000259" key="8">
    <source>
        <dbReference type="Pfam" id="PF00324"/>
    </source>
</evidence>
<evidence type="ECO:0000256" key="4">
    <source>
        <dbReference type="ARBA" id="ARBA00022989"/>
    </source>
</evidence>
<gene>
    <name evidence="9" type="ORF">DNG_04614</name>
</gene>
<evidence type="ECO:0000256" key="6">
    <source>
        <dbReference type="SAM" id="MobiDB-lite"/>
    </source>
</evidence>
<dbReference type="InterPro" id="IPR004841">
    <property type="entry name" value="AA-permease/SLC12A_dom"/>
</dbReference>
<dbReference type="Gene3D" id="1.20.1740.10">
    <property type="entry name" value="Amino acid/polyamine transporter I"/>
    <property type="match status" value="1"/>
</dbReference>
<dbReference type="Pfam" id="PF00324">
    <property type="entry name" value="AA_permease"/>
    <property type="match status" value="1"/>
</dbReference>
<feature type="transmembrane region" description="Helical" evidence="7">
    <location>
        <begin position="156"/>
        <end position="178"/>
    </location>
</feature>
<evidence type="ECO:0000313" key="10">
    <source>
        <dbReference type="Proteomes" id="UP001187682"/>
    </source>
</evidence>
<dbReference type="EMBL" id="ONZQ02000005">
    <property type="protein sequence ID" value="SPO01941.1"/>
    <property type="molecule type" value="Genomic_DNA"/>
</dbReference>
<feature type="transmembrane region" description="Helical" evidence="7">
    <location>
        <begin position="449"/>
        <end position="471"/>
    </location>
</feature>
<feature type="region of interest" description="Disordered" evidence="6">
    <location>
        <begin position="1"/>
        <end position="27"/>
    </location>
</feature>
<feature type="transmembrane region" description="Helical" evidence="7">
    <location>
        <begin position="49"/>
        <end position="69"/>
    </location>
</feature>
<dbReference type="PANTHER" id="PTHR43341:SF38">
    <property type="entry name" value="PROLINE TRANSPORTER (EUROFUNG)"/>
    <property type="match status" value="1"/>
</dbReference>
<evidence type="ECO:0000256" key="3">
    <source>
        <dbReference type="ARBA" id="ARBA00022692"/>
    </source>
</evidence>
<keyword evidence="2" id="KW-0813">Transport</keyword>
<dbReference type="FunFam" id="1.20.1740.10:FF:000001">
    <property type="entry name" value="Amino acid permease"/>
    <property type="match status" value="1"/>
</dbReference>
<dbReference type="PIRSF" id="PIRSF006060">
    <property type="entry name" value="AA_transporter"/>
    <property type="match status" value="1"/>
</dbReference>
<keyword evidence="10" id="KW-1185">Reference proteome</keyword>
<dbReference type="AlphaFoldDB" id="A0AAE8MWF1"/>
<feature type="domain" description="Amino acid permease/ SLC12A" evidence="8">
    <location>
        <begin position="46"/>
        <end position="507"/>
    </location>
</feature>
<feature type="transmembrane region" description="Helical" evidence="7">
    <location>
        <begin position="120"/>
        <end position="150"/>
    </location>
</feature>
<keyword evidence="4 7" id="KW-1133">Transmembrane helix</keyword>
<comment type="caution">
    <text evidence="9">The sequence shown here is derived from an EMBL/GenBank/DDBJ whole genome shotgun (WGS) entry which is preliminary data.</text>
</comment>
<feature type="transmembrane region" description="Helical" evidence="7">
    <location>
        <begin position="75"/>
        <end position="99"/>
    </location>
</feature>
<dbReference type="Proteomes" id="UP001187682">
    <property type="component" value="Unassembled WGS sequence"/>
</dbReference>
<evidence type="ECO:0000256" key="2">
    <source>
        <dbReference type="ARBA" id="ARBA00022448"/>
    </source>
</evidence>
<feature type="transmembrane region" description="Helical" evidence="7">
    <location>
        <begin position="477"/>
        <end position="496"/>
    </location>
</feature>
<dbReference type="PANTHER" id="PTHR43341">
    <property type="entry name" value="AMINO ACID PERMEASE"/>
    <property type="match status" value="1"/>
</dbReference>
<dbReference type="InterPro" id="IPR050524">
    <property type="entry name" value="APC_YAT"/>
</dbReference>
<evidence type="ECO:0000256" key="5">
    <source>
        <dbReference type="ARBA" id="ARBA00023136"/>
    </source>
</evidence>
<organism evidence="9 10">
    <name type="scientific">Cephalotrichum gorgonifer</name>
    <dbReference type="NCBI Taxonomy" id="2041049"/>
    <lineage>
        <taxon>Eukaryota</taxon>
        <taxon>Fungi</taxon>
        <taxon>Dikarya</taxon>
        <taxon>Ascomycota</taxon>
        <taxon>Pezizomycotina</taxon>
        <taxon>Sordariomycetes</taxon>
        <taxon>Hypocreomycetidae</taxon>
        <taxon>Microascales</taxon>
        <taxon>Microascaceae</taxon>
        <taxon>Cephalotrichum</taxon>
    </lineage>
</organism>
<comment type="subcellular location">
    <subcellularLocation>
        <location evidence="1">Membrane</location>
        <topology evidence="1">Multi-pass membrane protein</topology>
    </subcellularLocation>
</comment>
<feature type="transmembrane region" description="Helical" evidence="7">
    <location>
        <begin position="332"/>
        <end position="351"/>
    </location>
</feature>
<feature type="transmembrane region" description="Helical" evidence="7">
    <location>
        <begin position="377"/>
        <end position="396"/>
    </location>
</feature>
<keyword evidence="3 7" id="KW-0812">Transmembrane</keyword>
<feature type="compositionally biased region" description="Polar residues" evidence="6">
    <location>
        <begin position="18"/>
        <end position="27"/>
    </location>
</feature>
<evidence type="ECO:0000313" key="9">
    <source>
        <dbReference type="EMBL" id="SPO01941.1"/>
    </source>
</evidence>
<evidence type="ECO:0000256" key="7">
    <source>
        <dbReference type="SAM" id="Phobius"/>
    </source>
</evidence>
<reference evidence="9" key="1">
    <citation type="submission" date="2018-03" db="EMBL/GenBank/DDBJ databases">
        <authorList>
            <person name="Guldener U."/>
        </authorList>
    </citation>
    <scope>NUCLEOTIDE SEQUENCE</scope>
</reference>
<keyword evidence="5 7" id="KW-0472">Membrane</keyword>